<keyword evidence="3" id="KW-0645">Protease</keyword>
<dbReference type="Gene3D" id="3.90.70.130">
    <property type="match status" value="1"/>
</dbReference>
<evidence type="ECO:0000259" key="2">
    <source>
        <dbReference type="Pfam" id="PF07910"/>
    </source>
</evidence>
<gene>
    <name evidence="3" type="ORF">cubi_02216</name>
</gene>
<dbReference type="InterPro" id="IPR038765">
    <property type="entry name" value="Papain-like_cys_pep_sf"/>
</dbReference>
<comment type="caution">
    <text evidence="3">The sequence shown here is derived from an EMBL/GenBank/DDBJ whole genome shotgun (WGS) entry which is preliminary data.</text>
</comment>
<evidence type="ECO:0000313" key="3">
    <source>
        <dbReference type="EMBL" id="OII72985.1"/>
    </source>
</evidence>
<dbReference type="PANTHER" id="PTHR48153">
    <property type="entry name" value="UFM1-SPECIFIC PROTEASE 2"/>
    <property type="match status" value="1"/>
</dbReference>
<dbReference type="VEuPathDB" id="CryptoDB:cubi_02216"/>
<protein>
    <submittedName>
        <fullName evidence="3">Cysteine protease</fullName>
    </submittedName>
</protein>
<dbReference type="GO" id="GO:0006508">
    <property type="term" value="P:proteolysis"/>
    <property type="evidence" value="ECO:0007669"/>
    <property type="project" value="UniProtKB-KW"/>
</dbReference>
<dbReference type="Pfam" id="PF07910">
    <property type="entry name" value="Peptidase_C78"/>
    <property type="match status" value="1"/>
</dbReference>
<reference evidence="3 4" key="1">
    <citation type="submission" date="2016-10" db="EMBL/GenBank/DDBJ databases">
        <title>Reductive evolution of mitochondrial metabolism and differential evolution of invasion-related proteins in Cryptosporidium.</title>
        <authorList>
            <person name="Liu S."/>
            <person name="Roellig D.M."/>
            <person name="Guo Y."/>
            <person name="Li N."/>
            <person name="Frace M.A."/>
            <person name="Tang K."/>
            <person name="Zhang L."/>
            <person name="Feng Y."/>
            <person name="Xiao L."/>
        </authorList>
    </citation>
    <scope>NUCLEOTIDE SEQUENCE [LARGE SCALE GENOMIC DNA]</scope>
    <source>
        <strain evidence="3">39726</strain>
    </source>
</reference>
<dbReference type="InterPro" id="IPR012462">
    <property type="entry name" value="UFSP1/2_DUB_cat"/>
</dbReference>
<dbReference type="GeneID" id="39979007"/>
<dbReference type="OrthoDB" id="417506at2759"/>
<dbReference type="Proteomes" id="UP000186176">
    <property type="component" value="Unassembled WGS sequence"/>
</dbReference>
<name>A0A1J4MFK5_9CRYT</name>
<dbReference type="SUPFAM" id="SSF54001">
    <property type="entry name" value="Cysteine proteinases"/>
    <property type="match status" value="1"/>
</dbReference>
<sequence>MSIIEELEKFDIHILGSLLSKLNTLEITQDEIGESFNVKYFAIGYYHKNRKSNRNTVIISDVVKLNFLDWDKSITEFIEDIVISLPEGFTVLGSIQSKSDCMEWLNITKVDFKKHNSKYGKFWDPNNFPNLLIVPEFDMLSIISSLKIFLINHNANYLLPDSRIQIIKDLSELGEFYCCEIHISLPLISTNFHESNKLDSNISSIEEIIESNLVVQAPNFLNNNHQLLNIYNYNKNYKIINKDLDSLPIQIPVFFSQNIQPVEINSNETSTSHFFTSYTIINNDEKSFQKINLHLQACIFKLKKNDEFMPFQNIIKKRFIDQCNYIKERVNNPTRLFYYSQSNSSSSILSDNYDFEFYLFKIPQISFPITLLNTGILFEKNPEKKTLRKLWSNILNINPLMPFITKNLALIPKLKNESEDLKYYNEKLVSPHLPLIEKMKSKNLKIKNKKTESGLNQSKITSELDPELDFDFELSLDTDFDFNSGKSYSKIQKLKLPIIYQCYGDFYYYHYNHDNFKDNGWGCTYRSLQMVLSWYLINNYTNKHVLSIPEIQDFLKQNDPTHSNLEIGSNSWIGTVEASYILLMYLGISCKLKYFYDIEEFLKYYDKISEHFQKISTPIILSIGDYSYLLVAIQISKDPSSPFDTNNVQYLLVDPHYTGKDDYELIYKKNGVSWKNASFFKSISKDKYVNILLPLNTSEKDSQIIY</sequence>
<keyword evidence="4" id="KW-1185">Reference proteome</keyword>
<evidence type="ECO:0000313" key="4">
    <source>
        <dbReference type="Proteomes" id="UP000186176"/>
    </source>
</evidence>
<dbReference type="GO" id="GO:0071567">
    <property type="term" value="F:deUFMylase activity"/>
    <property type="evidence" value="ECO:0007669"/>
    <property type="project" value="TreeGrafter"/>
</dbReference>
<organism evidence="3 4">
    <name type="scientific">Cryptosporidium ubiquitum</name>
    <dbReference type="NCBI Taxonomy" id="857276"/>
    <lineage>
        <taxon>Eukaryota</taxon>
        <taxon>Sar</taxon>
        <taxon>Alveolata</taxon>
        <taxon>Apicomplexa</taxon>
        <taxon>Conoidasida</taxon>
        <taxon>Coccidia</taxon>
        <taxon>Eucoccidiorida</taxon>
        <taxon>Eimeriorina</taxon>
        <taxon>Cryptosporidiidae</taxon>
        <taxon>Cryptosporidium</taxon>
    </lineage>
</organism>
<dbReference type="EMBL" id="LRBP01000017">
    <property type="protein sequence ID" value="OII72985.1"/>
    <property type="molecule type" value="Genomic_DNA"/>
</dbReference>
<dbReference type="RefSeq" id="XP_028874349.1">
    <property type="nucleotide sequence ID" value="XM_029019228.1"/>
</dbReference>
<dbReference type="AlphaFoldDB" id="A0A1J4MFK5"/>
<feature type="domain" description="UFSP1/2/DUB catalytic" evidence="2">
    <location>
        <begin position="499"/>
        <end position="691"/>
    </location>
</feature>
<evidence type="ECO:0000256" key="1">
    <source>
        <dbReference type="ARBA" id="ARBA00022801"/>
    </source>
</evidence>
<proteinExistence type="predicted"/>
<keyword evidence="1" id="KW-0378">Hydrolase</keyword>
<accession>A0A1J4MFK5</accession>
<dbReference type="PANTHER" id="PTHR48153:SF2">
    <property type="entry name" value="UFM1-SPECIFIC PROTEASE 2"/>
    <property type="match status" value="1"/>
</dbReference>